<evidence type="ECO:0000313" key="6">
    <source>
        <dbReference type="Proteomes" id="UP000184423"/>
    </source>
</evidence>
<dbReference type="Gene3D" id="3.40.50.1360">
    <property type="match status" value="1"/>
</dbReference>
<organism evidence="5 6">
    <name type="scientific">Caloramator proteoclasticus DSM 10124</name>
    <dbReference type="NCBI Taxonomy" id="1121262"/>
    <lineage>
        <taxon>Bacteria</taxon>
        <taxon>Bacillati</taxon>
        <taxon>Bacillota</taxon>
        <taxon>Clostridia</taxon>
        <taxon>Eubacteriales</taxon>
        <taxon>Clostridiaceae</taxon>
        <taxon>Caloramator</taxon>
    </lineage>
</organism>
<gene>
    <name evidence="5" type="ORF">SAMN02746091_02066</name>
</gene>
<protein>
    <submittedName>
        <fullName evidence="5">Transcriptional regulator, DeoR family</fullName>
    </submittedName>
</protein>
<dbReference type="Gene3D" id="1.10.10.10">
    <property type="entry name" value="Winged helix-like DNA-binding domain superfamily/Winged helix DNA-binding domain"/>
    <property type="match status" value="1"/>
</dbReference>
<dbReference type="Pfam" id="PF08220">
    <property type="entry name" value="HTH_DeoR"/>
    <property type="match status" value="1"/>
</dbReference>
<dbReference type="PANTHER" id="PTHR30363">
    <property type="entry name" value="HTH-TYPE TRANSCRIPTIONAL REGULATOR SRLR-RELATED"/>
    <property type="match status" value="1"/>
</dbReference>
<dbReference type="AlphaFoldDB" id="A0A1M5A126"/>
<evidence type="ECO:0000313" key="5">
    <source>
        <dbReference type="EMBL" id="SHF23827.1"/>
    </source>
</evidence>
<evidence type="ECO:0000256" key="2">
    <source>
        <dbReference type="ARBA" id="ARBA00023125"/>
    </source>
</evidence>
<keyword evidence="1" id="KW-0805">Transcription regulation</keyword>
<accession>A0A1M5A126</accession>
<dbReference type="Proteomes" id="UP000184423">
    <property type="component" value="Unassembled WGS sequence"/>
</dbReference>
<dbReference type="SUPFAM" id="SSF46785">
    <property type="entry name" value="Winged helix' DNA-binding domain"/>
    <property type="match status" value="1"/>
</dbReference>
<dbReference type="SMART" id="SM00420">
    <property type="entry name" value="HTH_DEOR"/>
    <property type="match status" value="1"/>
</dbReference>
<dbReference type="RefSeq" id="WP_073249518.1">
    <property type="nucleotide sequence ID" value="NZ_FQVG01000045.1"/>
</dbReference>
<dbReference type="InterPro" id="IPR014036">
    <property type="entry name" value="DeoR-like_C"/>
</dbReference>
<dbReference type="InterPro" id="IPR050313">
    <property type="entry name" value="Carb_Metab_HTH_regulators"/>
</dbReference>
<dbReference type="PROSITE" id="PS00894">
    <property type="entry name" value="HTH_DEOR_1"/>
    <property type="match status" value="1"/>
</dbReference>
<dbReference type="SMART" id="SM01134">
    <property type="entry name" value="DeoRC"/>
    <property type="match status" value="1"/>
</dbReference>
<keyword evidence="3" id="KW-0804">Transcription</keyword>
<dbReference type="InterPro" id="IPR036390">
    <property type="entry name" value="WH_DNA-bd_sf"/>
</dbReference>
<dbReference type="InterPro" id="IPR036388">
    <property type="entry name" value="WH-like_DNA-bd_sf"/>
</dbReference>
<feature type="domain" description="HTH deoR-type" evidence="4">
    <location>
        <begin position="3"/>
        <end position="58"/>
    </location>
</feature>
<sequence length="252" mass="28234">MFQEERMQHILEYLHVNKRISVEEICKLYNVSRDTARRDLVNLEKKGLIVRTHGGAILPLTHERIKPYKERLHFDVEEKHKIAKVAASLIKEGDTVILDTSTTVQACAELMEDINCNVITNSINVADVLSAKVNVNTILLGGKLNQEHRFLYGHNTINMLSNYFADKAFLGALAITKNGIFVADDEDAAVMQSIIKQSKETIVLADHTKFSNTAAFRVCSLSEIDIIITDKSPNEGFIKTLKENGVNLIIAK</sequence>
<evidence type="ECO:0000256" key="1">
    <source>
        <dbReference type="ARBA" id="ARBA00023015"/>
    </source>
</evidence>
<keyword evidence="6" id="KW-1185">Reference proteome</keyword>
<dbReference type="PRINTS" id="PR00037">
    <property type="entry name" value="HTHLACR"/>
</dbReference>
<dbReference type="SUPFAM" id="SSF100950">
    <property type="entry name" value="NagB/RpiA/CoA transferase-like"/>
    <property type="match status" value="1"/>
</dbReference>
<proteinExistence type="predicted"/>
<dbReference type="GO" id="GO:0003700">
    <property type="term" value="F:DNA-binding transcription factor activity"/>
    <property type="evidence" value="ECO:0007669"/>
    <property type="project" value="InterPro"/>
</dbReference>
<reference evidence="6" key="1">
    <citation type="submission" date="2016-11" db="EMBL/GenBank/DDBJ databases">
        <authorList>
            <person name="Varghese N."/>
            <person name="Submissions S."/>
        </authorList>
    </citation>
    <scope>NUCLEOTIDE SEQUENCE [LARGE SCALE GENOMIC DNA]</scope>
    <source>
        <strain evidence="6">DSM 10124</strain>
    </source>
</reference>
<evidence type="ECO:0000256" key="3">
    <source>
        <dbReference type="ARBA" id="ARBA00023163"/>
    </source>
</evidence>
<dbReference type="PROSITE" id="PS51000">
    <property type="entry name" value="HTH_DEOR_2"/>
    <property type="match status" value="1"/>
</dbReference>
<dbReference type="InterPro" id="IPR001034">
    <property type="entry name" value="DeoR_HTH"/>
</dbReference>
<dbReference type="Pfam" id="PF00455">
    <property type="entry name" value="DeoRC"/>
    <property type="match status" value="1"/>
</dbReference>
<name>A0A1M5A126_9CLOT</name>
<dbReference type="GO" id="GO:0003677">
    <property type="term" value="F:DNA binding"/>
    <property type="evidence" value="ECO:0007669"/>
    <property type="project" value="UniProtKB-KW"/>
</dbReference>
<dbReference type="EMBL" id="FQVG01000045">
    <property type="protein sequence ID" value="SHF23827.1"/>
    <property type="molecule type" value="Genomic_DNA"/>
</dbReference>
<dbReference type="PANTHER" id="PTHR30363:SF51">
    <property type="entry name" value="HTH-TYPE TRANSCRIPTIONAL REPRESSOR GLCR"/>
    <property type="match status" value="1"/>
</dbReference>
<dbReference type="InterPro" id="IPR018356">
    <property type="entry name" value="Tscrpt_reg_HTH_DeoR_CS"/>
</dbReference>
<keyword evidence="2" id="KW-0238">DNA-binding</keyword>
<dbReference type="InterPro" id="IPR037171">
    <property type="entry name" value="NagB/RpiA_transferase-like"/>
</dbReference>
<evidence type="ECO:0000259" key="4">
    <source>
        <dbReference type="PROSITE" id="PS51000"/>
    </source>
</evidence>